<dbReference type="InterPro" id="IPR001661">
    <property type="entry name" value="Glyco_hydro_37"/>
</dbReference>
<dbReference type="PRINTS" id="PR00744">
    <property type="entry name" value="GLHYDRLASE37"/>
</dbReference>
<evidence type="ECO:0000313" key="3">
    <source>
        <dbReference type="EMBL" id="WPU65070.1"/>
    </source>
</evidence>
<proteinExistence type="predicted"/>
<evidence type="ECO:0000256" key="1">
    <source>
        <dbReference type="ARBA" id="ARBA00022801"/>
    </source>
</evidence>
<sequence length="633" mass="73713">MKGSTYLYLLLLLSNSVSSKTIELDAQKSLNRLLKEFDRDGDKKITVQDKVPTYRSFELSPQLKVSGVYHLSNLLQELKLQTEDGAVPDKVETERIFENPVDRISRLIKDFYWEGLTRRIDKEHLKKVMPDSKIHQPKMNILYVPESDEIAKNYYQQDKELILKFVPKNYDLDFLKGLRNEHGLLSLKLQRVGERIEGVPYVVPGGRFNEMYGWDSYFHVLGLLQDEKVELAKALVDNFVYEITHYGKILNANRSYYLSRSQPPFLTSMILAVYPKLPKTSESKTWLKESVLAAIREYSEVWMKGGHITEMGLNRYYGEAPQIPPEVEPGHFKDVLAPYAKKYKLTQSEFQRALDTGKINEPGLKEYFIHDQAVRESGHDTTYRWTREGKDECSNYVTVDLNSLLYKTELDLSRLLDSEFNGRLENFKSDYFLKQAASRKVLIKKYLWEEGIGFSDYNWKKKERSHYQSATNLYPLWAGLVNKEEIDFMLRHVLPQLEVAGGVAATSLESIKNVGGKLQERQWDYPYGWAPHQIIIWQGLKQNGLHEVADRLIYKWLYMITKNAMDYNGTIPEKYDVVKRSHKVFAEYGNVGTKFSYISREGFGWMNASYQLGLELLSKEKRKELRELVPPKN</sequence>
<dbReference type="PANTHER" id="PTHR23403">
    <property type="entry name" value="TREHALASE"/>
    <property type="match status" value="1"/>
</dbReference>
<protein>
    <submittedName>
        <fullName evidence="3">Trehalase family glycosidase</fullName>
    </submittedName>
</protein>
<name>A0AAX4HPI6_9BACT</name>
<dbReference type="RefSeq" id="WP_321395072.1">
    <property type="nucleotide sequence ID" value="NZ_CP139487.1"/>
</dbReference>
<reference evidence="3 4" key="1">
    <citation type="submission" date="2023-11" db="EMBL/GenBank/DDBJ databases">
        <title>Peredibacter starrii A3.12.</title>
        <authorList>
            <person name="Mitchell R.J."/>
        </authorList>
    </citation>
    <scope>NUCLEOTIDE SEQUENCE [LARGE SCALE GENOMIC DNA]</scope>
    <source>
        <strain evidence="3 4">A3.12</strain>
    </source>
</reference>
<gene>
    <name evidence="3" type="ORF">SOO65_20445</name>
</gene>
<dbReference type="PROSITE" id="PS00928">
    <property type="entry name" value="TREHALASE_2"/>
    <property type="match status" value="1"/>
</dbReference>
<dbReference type="PANTHER" id="PTHR23403:SF6">
    <property type="entry name" value="CYTOSOLIC NEUTRAL TREHALASE-RELATED"/>
    <property type="match status" value="1"/>
</dbReference>
<dbReference type="EMBL" id="CP139487">
    <property type="protein sequence ID" value="WPU65070.1"/>
    <property type="molecule type" value="Genomic_DNA"/>
</dbReference>
<dbReference type="Pfam" id="PF01204">
    <property type="entry name" value="Trehalase"/>
    <property type="match status" value="1"/>
</dbReference>
<dbReference type="InterPro" id="IPR018232">
    <property type="entry name" value="Glyco_hydro_37_CS"/>
</dbReference>
<dbReference type="AlphaFoldDB" id="A0AAX4HPI6"/>
<keyword evidence="2 3" id="KW-0326">Glycosidase</keyword>
<accession>A0AAX4HPI6</accession>
<dbReference type="SUPFAM" id="SSF48208">
    <property type="entry name" value="Six-hairpin glycosidases"/>
    <property type="match status" value="1"/>
</dbReference>
<dbReference type="GO" id="GO:0005993">
    <property type="term" value="P:trehalose catabolic process"/>
    <property type="evidence" value="ECO:0007669"/>
    <property type="project" value="TreeGrafter"/>
</dbReference>
<dbReference type="KEGG" id="psti:SOO65_20445"/>
<keyword evidence="4" id="KW-1185">Reference proteome</keyword>
<dbReference type="Proteomes" id="UP001324634">
    <property type="component" value="Chromosome"/>
</dbReference>
<evidence type="ECO:0000256" key="2">
    <source>
        <dbReference type="ARBA" id="ARBA00023295"/>
    </source>
</evidence>
<evidence type="ECO:0000313" key="4">
    <source>
        <dbReference type="Proteomes" id="UP001324634"/>
    </source>
</evidence>
<organism evidence="3 4">
    <name type="scientific">Peredibacter starrii</name>
    <dbReference type="NCBI Taxonomy" id="28202"/>
    <lineage>
        <taxon>Bacteria</taxon>
        <taxon>Pseudomonadati</taxon>
        <taxon>Bdellovibrionota</taxon>
        <taxon>Bacteriovoracia</taxon>
        <taxon>Bacteriovoracales</taxon>
        <taxon>Bacteriovoracaceae</taxon>
        <taxon>Peredibacter</taxon>
    </lineage>
</organism>
<dbReference type="Gene3D" id="1.50.10.10">
    <property type="match status" value="1"/>
</dbReference>
<dbReference type="PROSITE" id="PS00927">
    <property type="entry name" value="TREHALASE_1"/>
    <property type="match status" value="1"/>
</dbReference>
<dbReference type="InterPro" id="IPR012341">
    <property type="entry name" value="6hp_glycosidase-like_sf"/>
</dbReference>
<keyword evidence="1" id="KW-0378">Hydrolase</keyword>
<dbReference type="GO" id="GO:0004555">
    <property type="term" value="F:alpha,alpha-trehalase activity"/>
    <property type="evidence" value="ECO:0007669"/>
    <property type="project" value="InterPro"/>
</dbReference>
<dbReference type="InterPro" id="IPR008928">
    <property type="entry name" value="6-hairpin_glycosidase_sf"/>
</dbReference>